<evidence type="ECO:0000313" key="2">
    <source>
        <dbReference type="EMBL" id="ARN82312.1"/>
    </source>
</evidence>
<protein>
    <submittedName>
        <fullName evidence="2">Uncharacterized protein</fullName>
    </submittedName>
</protein>
<dbReference type="AlphaFoldDB" id="A0A1W6MXJ7"/>
<dbReference type="STRING" id="655015.B1812_15820"/>
<evidence type="ECO:0000313" key="3">
    <source>
        <dbReference type="Proteomes" id="UP000193978"/>
    </source>
</evidence>
<feature type="transmembrane region" description="Helical" evidence="1">
    <location>
        <begin position="21"/>
        <end position="39"/>
    </location>
</feature>
<feature type="transmembrane region" description="Helical" evidence="1">
    <location>
        <begin position="150"/>
        <end position="169"/>
    </location>
</feature>
<keyword evidence="1" id="KW-0812">Transmembrane</keyword>
<reference evidence="2 3" key="1">
    <citation type="submission" date="2017-02" db="EMBL/GenBank/DDBJ databases">
        <authorList>
            <person name="Peterson S.W."/>
        </authorList>
    </citation>
    <scope>NUCLEOTIDE SEQUENCE [LARGE SCALE GENOMIC DNA]</scope>
    <source>
        <strain evidence="2 3">S285</strain>
    </source>
</reference>
<dbReference type="OrthoDB" id="7375506at2"/>
<sequence>MVDEAGSSPSLGAFLKEDWPYIAILILALIGVAFASLALEQMALYWELLIPFFAAVCIYARMRDQQHKVALTKLLRIEALHWGAVLGAMRLLSVQDVADIMNANASALMMMVLLALGTFTAGAQIGAWRISLVGALLGAAVPFLALLQRASLLVTLVSVALLVVAGFYISHHRKATSTAA</sequence>
<proteinExistence type="predicted"/>
<feature type="transmembrane region" description="Helical" evidence="1">
    <location>
        <begin position="100"/>
        <end position="119"/>
    </location>
</feature>
<dbReference type="Proteomes" id="UP000193978">
    <property type="component" value="Chromosome"/>
</dbReference>
<dbReference type="EMBL" id="CP019948">
    <property type="protein sequence ID" value="ARN82312.1"/>
    <property type="molecule type" value="Genomic_DNA"/>
</dbReference>
<dbReference type="RefSeq" id="WP_085772436.1">
    <property type="nucleotide sequence ID" value="NZ_CBEHVB010000025.1"/>
</dbReference>
<gene>
    <name evidence="2" type="ORF">B1812_15820</name>
</gene>
<keyword evidence="1" id="KW-1133">Transmembrane helix</keyword>
<keyword evidence="1" id="KW-0472">Membrane</keyword>
<organism evidence="2 3">
    <name type="scientific">Methylocystis bryophila</name>
    <dbReference type="NCBI Taxonomy" id="655015"/>
    <lineage>
        <taxon>Bacteria</taxon>
        <taxon>Pseudomonadati</taxon>
        <taxon>Pseudomonadota</taxon>
        <taxon>Alphaproteobacteria</taxon>
        <taxon>Hyphomicrobiales</taxon>
        <taxon>Methylocystaceae</taxon>
        <taxon>Methylocystis</taxon>
    </lineage>
</organism>
<feature type="transmembrane region" description="Helical" evidence="1">
    <location>
        <begin position="74"/>
        <end position="94"/>
    </location>
</feature>
<evidence type="ECO:0000256" key="1">
    <source>
        <dbReference type="SAM" id="Phobius"/>
    </source>
</evidence>
<feature type="transmembrane region" description="Helical" evidence="1">
    <location>
        <begin position="126"/>
        <end position="144"/>
    </location>
</feature>
<feature type="transmembrane region" description="Helical" evidence="1">
    <location>
        <begin position="45"/>
        <end position="62"/>
    </location>
</feature>
<name>A0A1W6MXJ7_9HYPH</name>
<keyword evidence="3" id="KW-1185">Reference proteome</keyword>
<dbReference type="KEGG" id="mbry:B1812_15820"/>
<accession>A0A1W6MXJ7</accession>